<keyword evidence="1" id="KW-1133">Transmembrane helix</keyword>
<evidence type="ECO:0000256" key="1">
    <source>
        <dbReference type="SAM" id="Phobius"/>
    </source>
</evidence>
<reference evidence="3 4" key="1">
    <citation type="submission" date="2022-10" db="EMBL/GenBank/DDBJ databases">
        <title>Chitinophaga nivalis PC15 sp. nov., isolated from Pyeongchang county, South Korea.</title>
        <authorList>
            <person name="Trinh H.N."/>
        </authorList>
    </citation>
    <scope>NUCLEOTIDE SEQUENCE [LARGE SCALE GENOMIC DNA]</scope>
    <source>
        <strain evidence="3 4">PC14</strain>
    </source>
</reference>
<keyword evidence="1" id="KW-0472">Membrane</keyword>
<evidence type="ECO:0000313" key="4">
    <source>
        <dbReference type="Proteomes" id="UP001207742"/>
    </source>
</evidence>
<dbReference type="Pfam" id="PF06889">
    <property type="entry name" value="DUF1266"/>
    <property type="match status" value="1"/>
</dbReference>
<accession>A0ABT3IN12</accession>
<evidence type="ECO:0000259" key="2">
    <source>
        <dbReference type="Pfam" id="PF06889"/>
    </source>
</evidence>
<sequence>MNTLLQNNPHEHIFPVRGKWKYLEQYKKTHPLFYIVALLSGVVCLSLFFFLIVSLTQLAATHFQLPEGRQRYGLLALIYAFLQTLCCFILFVRFLCRTPVREQLQYYKSSGATLLPEAKRQALRLHVVDMFYAGFWIETLEYYPLASHKGKHRYYALYTENSHEYRTVLDDDWSILDQEDYTAVTEQLLTTGYHSASFAVTLSLYNQERAHSKRLAALTGLSQSYILSCLEPGPDGRPPRLIWGYEYWRTIVVARNAFMAGYITAERAWQDILQAASFAFELFDSFEDFHNNTRLGNAFWSDSYEAANEKSVCYQFFKEKCDWPIVSLPWPAPQGIRLPAAMAGGYAHKIELARKMMHQRDSLN</sequence>
<name>A0ABT3IN12_9BACT</name>
<feature type="transmembrane region" description="Helical" evidence="1">
    <location>
        <begin position="32"/>
        <end position="60"/>
    </location>
</feature>
<proteinExistence type="predicted"/>
<keyword evidence="4" id="KW-1185">Reference proteome</keyword>
<protein>
    <submittedName>
        <fullName evidence="3">DUF1266 domain-containing protein</fullName>
    </submittedName>
</protein>
<feature type="domain" description="DUF1266" evidence="2">
    <location>
        <begin position="169"/>
        <end position="330"/>
    </location>
</feature>
<organism evidence="3 4">
    <name type="scientific">Chitinophaga nivalis</name>
    <dbReference type="NCBI Taxonomy" id="2991709"/>
    <lineage>
        <taxon>Bacteria</taxon>
        <taxon>Pseudomonadati</taxon>
        <taxon>Bacteroidota</taxon>
        <taxon>Chitinophagia</taxon>
        <taxon>Chitinophagales</taxon>
        <taxon>Chitinophagaceae</taxon>
        <taxon>Chitinophaga</taxon>
    </lineage>
</organism>
<dbReference type="InterPro" id="IPR009677">
    <property type="entry name" value="DUF1266"/>
</dbReference>
<keyword evidence="1" id="KW-0812">Transmembrane</keyword>
<comment type="caution">
    <text evidence="3">The sequence shown here is derived from an EMBL/GenBank/DDBJ whole genome shotgun (WGS) entry which is preliminary data.</text>
</comment>
<dbReference type="RefSeq" id="WP_264731170.1">
    <property type="nucleotide sequence ID" value="NZ_JAPDNR010000001.1"/>
</dbReference>
<evidence type="ECO:0000313" key="3">
    <source>
        <dbReference type="EMBL" id="MCW3485109.1"/>
    </source>
</evidence>
<dbReference type="EMBL" id="JAPDNS010000001">
    <property type="protein sequence ID" value="MCW3485109.1"/>
    <property type="molecule type" value="Genomic_DNA"/>
</dbReference>
<feature type="transmembrane region" description="Helical" evidence="1">
    <location>
        <begin position="72"/>
        <end position="95"/>
    </location>
</feature>
<gene>
    <name evidence="3" type="ORF">OL497_14465</name>
</gene>
<dbReference type="Proteomes" id="UP001207742">
    <property type="component" value="Unassembled WGS sequence"/>
</dbReference>